<dbReference type="Proteomes" id="UP000257139">
    <property type="component" value="Chromosome CBM2594_a"/>
</dbReference>
<protein>
    <submittedName>
        <fullName evidence="2">Uncharacterized protein</fullName>
    </submittedName>
</protein>
<evidence type="ECO:0000313" key="2">
    <source>
        <dbReference type="EMBL" id="SPC09797.1"/>
    </source>
</evidence>
<organism evidence="2 3">
    <name type="scientific">Cupriavidus taiwanensis</name>
    <dbReference type="NCBI Taxonomy" id="164546"/>
    <lineage>
        <taxon>Bacteria</taxon>
        <taxon>Pseudomonadati</taxon>
        <taxon>Pseudomonadota</taxon>
        <taxon>Betaproteobacteria</taxon>
        <taxon>Burkholderiales</taxon>
        <taxon>Burkholderiaceae</taxon>
        <taxon>Cupriavidus</taxon>
    </lineage>
</organism>
<accession>A0A375DEW3</accession>
<evidence type="ECO:0000313" key="3">
    <source>
        <dbReference type="Proteomes" id="UP000257139"/>
    </source>
</evidence>
<feature type="region of interest" description="Disordered" evidence="1">
    <location>
        <begin position="38"/>
        <end position="58"/>
    </location>
</feature>
<name>A0A375DEW3_9BURK</name>
<dbReference type="AlphaFoldDB" id="A0A375DEW3"/>
<dbReference type="EMBL" id="OGUU01000008">
    <property type="protein sequence ID" value="SPC09797.1"/>
    <property type="molecule type" value="Genomic_DNA"/>
</dbReference>
<sequence length="58" mass="6487">MWELLNLRRRGRFLHSSRQIKHPETDIVNATILARPHQAATRQRLAGNGGSLDTAPSA</sequence>
<comment type="caution">
    <text evidence="2">The sequence shown here is derived from an EMBL/GenBank/DDBJ whole genome shotgun (WGS) entry which is preliminary data.</text>
</comment>
<proteinExistence type="predicted"/>
<evidence type="ECO:0000256" key="1">
    <source>
        <dbReference type="SAM" id="MobiDB-lite"/>
    </source>
</evidence>
<reference evidence="2 3" key="1">
    <citation type="submission" date="2018-01" db="EMBL/GenBank/DDBJ databases">
        <authorList>
            <person name="Clerissi C."/>
        </authorList>
    </citation>
    <scope>NUCLEOTIDE SEQUENCE [LARGE SCALE GENOMIC DNA]</scope>
    <source>
        <strain evidence="2">Cupriavidus taiwanensis STM 6021</strain>
    </source>
</reference>
<gene>
    <name evidence="2" type="ORF">CBM2594_A41120</name>
</gene>